<dbReference type="AlphaFoldDB" id="A0A364NUA5"/>
<organism evidence="2 3">
    <name type="scientific">Paramagnetospirillum kuznetsovii</name>
    <dbReference type="NCBI Taxonomy" id="2053833"/>
    <lineage>
        <taxon>Bacteria</taxon>
        <taxon>Pseudomonadati</taxon>
        <taxon>Pseudomonadota</taxon>
        <taxon>Alphaproteobacteria</taxon>
        <taxon>Rhodospirillales</taxon>
        <taxon>Magnetospirillaceae</taxon>
        <taxon>Paramagnetospirillum</taxon>
    </lineage>
</organism>
<dbReference type="PANTHER" id="PTHR42958:SF4">
    <property type="entry name" value="HYDROGENASE EXPRESSION_FORMATION PROTEIN HUPK"/>
    <property type="match status" value="1"/>
</dbReference>
<dbReference type="GO" id="GO:0016151">
    <property type="term" value="F:nickel cation binding"/>
    <property type="evidence" value="ECO:0007669"/>
    <property type="project" value="InterPro"/>
</dbReference>
<feature type="binding site" evidence="1">
    <location>
        <position position="337"/>
    </location>
    <ligand>
        <name>Mg(2+)</name>
        <dbReference type="ChEBI" id="CHEBI:18420"/>
    </ligand>
</feature>
<dbReference type="RefSeq" id="WP_112146817.1">
    <property type="nucleotide sequence ID" value="NZ_PGTO01000018.1"/>
</dbReference>
<proteinExistence type="predicted"/>
<dbReference type="Gene3D" id="1.10.645.10">
    <property type="entry name" value="Cytochrome-c3 Hydrogenase, chain B"/>
    <property type="match status" value="1"/>
</dbReference>
<dbReference type="SUPFAM" id="SSF56762">
    <property type="entry name" value="HydB/Nqo4-like"/>
    <property type="match status" value="1"/>
</dbReference>
<keyword evidence="1" id="KW-0460">Magnesium</keyword>
<evidence type="ECO:0000256" key="1">
    <source>
        <dbReference type="PIRSR" id="PIRSR601501-1"/>
    </source>
</evidence>
<accession>A0A364NUA5</accession>
<comment type="cofactor">
    <cofactor evidence="1">
        <name>Fe cation</name>
        <dbReference type="ChEBI" id="CHEBI:24875"/>
    </cofactor>
</comment>
<feature type="binding site" evidence="1">
    <location>
        <position position="378"/>
    </location>
    <ligand>
        <name>Ni(2+)</name>
        <dbReference type="ChEBI" id="CHEBI:49786"/>
    </ligand>
</feature>
<comment type="caution">
    <text evidence="2">The sequence shown here is derived from an EMBL/GenBank/DDBJ whole genome shotgun (WGS) entry which is preliminary data.</text>
</comment>
<keyword evidence="1" id="KW-0479">Metal-binding</keyword>
<dbReference type="PANTHER" id="PTHR42958">
    <property type="entry name" value="HYDROGENASE-2 LARGE CHAIN"/>
    <property type="match status" value="1"/>
</dbReference>
<dbReference type="InterPro" id="IPR001501">
    <property type="entry name" value="Ni-dep_hyd_lsu"/>
</dbReference>
<dbReference type="InterPro" id="IPR050867">
    <property type="entry name" value="NiFe/NiFeSe_hydrgnase_LSU"/>
</dbReference>
<name>A0A364NUA5_9PROT</name>
<dbReference type="Pfam" id="PF00374">
    <property type="entry name" value="NiFeSe_Hases"/>
    <property type="match status" value="1"/>
</dbReference>
<keyword evidence="1" id="KW-0408">Iron</keyword>
<reference evidence="2 3" key="1">
    <citation type="submission" date="2017-11" db="EMBL/GenBank/DDBJ databases">
        <title>Draft genome sequence of magnetotactic bacterium Magnetospirillum kuznetsovii LBB-42.</title>
        <authorList>
            <person name="Grouzdev D.S."/>
            <person name="Rysina M.S."/>
            <person name="Baslerov R.V."/>
            <person name="Koziaeva V."/>
        </authorList>
    </citation>
    <scope>NUCLEOTIDE SEQUENCE [LARGE SCALE GENOMIC DNA]</scope>
    <source>
        <strain evidence="2 3">LBB-42</strain>
    </source>
</reference>
<sequence>MAFPDTGISVSLEVRQGQVAHVAMRSGRLVQASRLLAGRGPNQVIALLPTLFALCGTAQALAGAAALEQAAGLSATASQRMARRYLLLVECLSEHAQSILRDWPALLDETPRLEAVKPLRPMVGAAKRALYPDGDWARPGGGRLVVDHGAVLEQSRLLADLVARLFGDLDDWDDGLDDFRRWFAQGDCVAARLLRRIEAEGLGGFGATPVHFMSATGPRDLAERLEDDQSGDYVARPDHGGIALETTPLSRHHGHPLVNALMAEHGSGLLPRFAARLVDVAAALREVEELVQDLCDEPFIPGVMDGTGVGLGMVDAARGLLAHRVELQEGVVRRYQILAPTEWNFHPDGAFAQGIRGAAAGPDLVRRARLLAAALDPCVACTIEVHDHA</sequence>
<keyword evidence="1" id="KW-0533">Nickel</keyword>
<evidence type="ECO:0000313" key="3">
    <source>
        <dbReference type="Proteomes" id="UP000251075"/>
    </source>
</evidence>
<feature type="binding site" evidence="1">
    <location>
        <position position="381"/>
    </location>
    <ligand>
        <name>Fe cation</name>
        <dbReference type="ChEBI" id="CHEBI:24875"/>
    </ligand>
</feature>
<keyword evidence="3" id="KW-1185">Reference proteome</keyword>
<protein>
    <submittedName>
        <fullName evidence="2">Ni,Fe-hydrogenase I large subunit</fullName>
    </submittedName>
</protein>
<dbReference type="InterPro" id="IPR029014">
    <property type="entry name" value="NiFe-Hase_large"/>
</dbReference>
<dbReference type="EMBL" id="PGTO01000018">
    <property type="protein sequence ID" value="RAU20663.1"/>
    <property type="molecule type" value="Genomic_DNA"/>
</dbReference>
<comment type="cofactor">
    <cofactor evidence="1">
        <name>Ni(2+)</name>
        <dbReference type="ChEBI" id="CHEBI:49786"/>
    </cofactor>
</comment>
<evidence type="ECO:0000313" key="2">
    <source>
        <dbReference type="EMBL" id="RAU20663.1"/>
    </source>
</evidence>
<dbReference type="Proteomes" id="UP000251075">
    <property type="component" value="Unassembled WGS sequence"/>
</dbReference>
<gene>
    <name evidence="2" type="ORF">CU669_17120</name>
</gene>
<dbReference type="OrthoDB" id="9157196at2"/>